<organism evidence="6 7">
    <name type="scientific">Actinomycetospora lemnae</name>
    <dbReference type="NCBI Taxonomy" id="3019891"/>
    <lineage>
        <taxon>Bacteria</taxon>
        <taxon>Bacillati</taxon>
        <taxon>Actinomycetota</taxon>
        <taxon>Actinomycetes</taxon>
        <taxon>Pseudonocardiales</taxon>
        <taxon>Pseudonocardiaceae</taxon>
        <taxon>Actinomycetospora</taxon>
    </lineage>
</organism>
<feature type="compositionally biased region" description="Gly residues" evidence="5">
    <location>
        <begin position="548"/>
        <end position="575"/>
    </location>
</feature>
<keyword evidence="3" id="KW-0378">Hydrolase</keyword>
<feature type="compositionally biased region" description="Low complexity" evidence="5">
    <location>
        <begin position="836"/>
        <end position="853"/>
    </location>
</feature>
<feature type="region of interest" description="Disordered" evidence="5">
    <location>
        <begin position="809"/>
        <end position="867"/>
    </location>
</feature>
<evidence type="ECO:0000256" key="3">
    <source>
        <dbReference type="ARBA" id="ARBA00022801"/>
    </source>
</evidence>
<dbReference type="Proteomes" id="UP001300763">
    <property type="component" value="Unassembled WGS sequence"/>
</dbReference>
<keyword evidence="4" id="KW-1015">Disulfide bond</keyword>
<dbReference type="InterPro" id="IPR029058">
    <property type="entry name" value="AB_hydrolase_fold"/>
</dbReference>
<reference evidence="6 7" key="1">
    <citation type="submission" date="2023-02" db="EMBL/GenBank/DDBJ databases">
        <title>Genome sequencing required for Actinomycetospora new species description.</title>
        <authorList>
            <person name="Saimee Y."/>
            <person name="Duangmal K."/>
        </authorList>
    </citation>
    <scope>NUCLEOTIDE SEQUENCE [LARGE SCALE GENOMIC DNA]</scope>
    <source>
        <strain evidence="6 7">DW7H6</strain>
    </source>
</reference>
<evidence type="ECO:0000256" key="4">
    <source>
        <dbReference type="ARBA" id="ARBA00023157"/>
    </source>
</evidence>
<dbReference type="SMART" id="SM01110">
    <property type="entry name" value="Cutinase"/>
    <property type="match status" value="1"/>
</dbReference>
<evidence type="ECO:0000256" key="1">
    <source>
        <dbReference type="ARBA" id="ARBA00007534"/>
    </source>
</evidence>
<dbReference type="Pfam" id="PF01083">
    <property type="entry name" value="Cutinase"/>
    <property type="match status" value="1"/>
</dbReference>
<feature type="compositionally biased region" description="Gly residues" evidence="5">
    <location>
        <begin position="812"/>
        <end position="835"/>
    </location>
</feature>
<keyword evidence="7" id="KW-1185">Reference proteome</keyword>
<dbReference type="InterPro" id="IPR000675">
    <property type="entry name" value="Cutinase/axe"/>
</dbReference>
<dbReference type="PANTHER" id="PTHR33630:SF9">
    <property type="entry name" value="CUTINASE 4"/>
    <property type="match status" value="1"/>
</dbReference>
<gene>
    <name evidence="6" type="ORF">PGB27_07785</name>
</gene>
<evidence type="ECO:0000256" key="5">
    <source>
        <dbReference type="SAM" id="MobiDB-lite"/>
    </source>
</evidence>
<feature type="compositionally biased region" description="Low complexity" evidence="5">
    <location>
        <begin position="392"/>
        <end position="402"/>
    </location>
</feature>
<dbReference type="InterPro" id="IPR025975">
    <property type="entry name" value="Polysacc_lyase"/>
</dbReference>
<dbReference type="Pfam" id="PF14099">
    <property type="entry name" value="Polysacc_lyase"/>
    <property type="match status" value="1"/>
</dbReference>
<dbReference type="SUPFAM" id="SSF53474">
    <property type="entry name" value="alpha/beta-Hydrolases"/>
    <property type="match status" value="1"/>
</dbReference>
<evidence type="ECO:0000256" key="2">
    <source>
        <dbReference type="ARBA" id="ARBA00022487"/>
    </source>
</evidence>
<feature type="compositionally biased region" description="Gly residues" evidence="5">
    <location>
        <begin position="470"/>
        <end position="506"/>
    </location>
</feature>
<feature type="compositionally biased region" description="Low complexity" evidence="5">
    <location>
        <begin position="259"/>
        <end position="318"/>
    </location>
</feature>
<accession>A0ABT5SQX3</accession>
<dbReference type="PANTHER" id="PTHR33630">
    <property type="entry name" value="CUTINASE RV1984C-RELATED-RELATED"/>
    <property type="match status" value="1"/>
</dbReference>
<feature type="compositionally biased region" description="Low complexity" evidence="5">
    <location>
        <begin position="330"/>
        <end position="384"/>
    </location>
</feature>
<proteinExistence type="inferred from homology"/>
<evidence type="ECO:0000313" key="6">
    <source>
        <dbReference type="EMBL" id="MDD7965248.1"/>
    </source>
</evidence>
<dbReference type="Gene3D" id="3.40.50.1820">
    <property type="entry name" value="alpha/beta hydrolase"/>
    <property type="match status" value="1"/>
</dbReference>
<feature type="region of interest" description="Disordered" evidence="5">
    <location>
        <begin position="259"/>
        <end position="636"/>
    </location>
</feature>
<feature type="compositionally biased region" description="Gly residues" evidence="5">
    <location>
        <begin position="433"/>
        <end position="450"/>
    </location>
</feature>
<feature type="compositionally biased region" description="Acidic residues" evidence="5">
    <location>
        <begin position="403"/>
        <end position="413"/>
    </location>
</feature>
<comment type="similarity">
    <text evidence="1">Belongs to the cutinase family.</text>
</comment>
<comment type="caution">
    <text evidence="6">The sequence shown here is derived from an EMBL/GenBank/DDBJ whole genome shotgun (WGS) entry which is preliminary data.</text>
</comment>
<keyword evidence="2" id="KW-0719">Serine esterase</keyword>
<name>A0ABT5SQX3_9PSEU</name>
<dbReference type="RefSeq" id="WP_274199790.1">
    <property type="nucleotide sequence ID" value="NZ_JAQZAO010000003.1"/>
</dbReference>
<dbReference type="Gene3D" id="2.60.120.200">
    <property type="match status" value="1"/>
</dbReference>
<dbReference type="EMBL" id="JAQZAO010000003">
    <property type="protein sequence ID" value="MDD7965248.1"/>
    <property type="molecule type" value="Genomic_DNA"/>
</dbReference>
<evidence type="ECO:0000313" key="7">
    <source>
        <dbReference type="Proteomes" id="UP001300763"/>
    </source>
</evidence>
<sequence>MRRSVRGGLVGHAPVGVLAVAAVLVVALLSGGTGVVTLAAPGAPAECRDVTLFAVNGSGAAGGETLAALTEPLVGQVGNRLAVVAVPGPEVGESYAASEQQAVTALADQVAAQLAGCPGSRVMLFGYSQGAQVAGDVAARIGSGQEARVPADRVVAVGLFGDPARDPSVRTVPDGVDGQGVLPAREGGFGSLASRTIQVCAPGDPVCSTAPGTTTPPLEQAVAAPAHTGYARLDVAPNTPVTRWASDSLGRLISSLPPAAGSGAPAADPAGAPASTGAAPTGTPGAATPAPGGSAGATTTTGPPGAGTVAPGTTAPGGDDTGEPGGTGTGPPTTAPETTAPETTAPETTAPETTAPETTEPETTAPETTAPETTAPERTVPDGSGQPGSGPGATQPPAGGDPYPDDLYPDTGDDGAVSPPRPTTPPDEDDAAGRGGTGAGSGGSGSGGSGAADDGSASPPRSTTPPDEGGAAGRGGTGGTGSGGSGGSSGTGGGGGSSGTGGGGGSAAAEDGTGSQPRSTTPPDEGSSNGGGGSSDRTTRPSTTTGAPSGGAGGSGSASDGGTGRASDGGSGGNSTDGDEDADAGSSTGTGSEGGDTGALWALTSGLAGFRESNGGNVEGGGLDPEEVESPNVPGRQVVKLEVPDGAKRSEVRPEEAQDIRAGQHLFFGYSAFLPPDFPVDTPDWQVVWQLHDGGTNTSPPVALEIVEGRLWLANVGDRVRDLGPVQAGRNLAVQLDIEFEVGGGSVSVHRDGQQVLQDFRPPRGTMIDSFDYLKTGIYRDADGDAQPATLFLNDLKIGESLASVSDLAGAEQGGASDGPGGAGTLGDGASGDGGTDASNTGAGTGTSTSSRNRSPRELALTRAGSG</sequence>
<protein>
    <submittedName>
        <fullName evidence="6">Cutinase family protein</fullName>
    </submittedName>
</protein>